<dbReference type="PANTHER" id="PTHR31912">
    <property type="entry name" value="IP13529P"/>
    <property type="match status" value="1"/>
</dbReference>
<comment type="caution">
    <text evidence="1">The sequence shown here is derived from an EMBL/GenBank/DDBJ whole genome shotgun (WGS) entry which is preliminary data.</text>
</comment>
<proteinExistence type="predicted"/>
<dbReference type="PANTHER" id="PTHR31912:SF34">
    <property type="entry name" value="NOTOCHORD-RELATED PROTEIN"/>
    <property type="match status" value="1"/>
</dbReference>
<gene>
    <name evidence="1" type="ORF">PGT21_001097</name>
</gene>
<sequence length="737" mass="84813">MLSRAVFDEIRVILGFFCQIKIPAWSTIRRGQARIRKLLDMEVQMSQSVWGTPCASELANPLVAPHIEFYPEDCHGRDVFKLSQSQKWLKHLPKGMRPQMCTNNDQHFYIFEPLQTFAKLIVIPLFFYTNQSQLYSKCYLPDIVHPNPELVQFFIPPNISFDDTNLHTIQVTQFENDYAHMDFGNLSTISTVRLFETNSNDQPCLPPKFTNQEYNCHFLSTSNRAGVLEIANQVINDTNDMLTDGFEAYDTSISQPVFVMSMMLCFLADSPMHAEITNTPNPGTSLNPCRMCTLHSPTKIDKQSSIYLRQFLQLDSNGSHSPNDPRLWQKTIENTYDLYNTFVTVNITEVKRLQTIYGVTDSMNNKFIEGLRSKSEVVIKKVAELRKEGLLTDIFNPVFKLQGFDGCTDTPVEILHVFLLGVVKYLIRDFIQKIKKDKNKTKLQELTGRLQSFNTNSLNIPLVKPSYLIHHSQSLVGKDFKIFLQAVPFIFFPLMDQEQRDMWLALAQLSSYIFQTRINNMETYLYELKQHIQIFMSRLIQFTAQWINKPKFHMLFHLLESIARFGPATLCATEEFESYNGVLRNLSTHSNKQAPGRDIANNFANYQCLRFLLSGGIIYNKITQTISQCSPQMMRFFTDNPIIQKSFGYSAEILNPMTHFPYQKRSPLSVTDVVNLPKSLKETFPNEQIRQISQLQLNAHEAVVNQSFILVGSPSNSAEYVVELLKLMSEELGGDKY</sequence>
<protein>
    <submittedName>
        <fullName evidence="1">Uncharacterized protein</fullName>
    </submittedName>
</protein>
<dbReference type="Proteomes" id="UP000324748">
    <property type="component" value="Unassembled WGS sequence"/>
</dbReference>
<dbReference type="OrthoDB" id="2506799at2759"/>
<organism evidence="1 2">
    <name type="scientific">Puccinia graminis f. sp. tritici</name>
    <dbReference type="NCBI Taxonomy" id="56615"/>
    <lineage>
        <taxon>Eukaryota</taxon>
        <taxon>Fungi</taxon>
        <taxon>Dikarya</taxon>
        <taxon>Basidiomycota</taxon>
        <taxon>Pucciniomycotina</taxon>
        <taxon>Pucciniomycetes</taxon>
        <taxon>Pucciniales</taxon>
        <taxon>Pucciniaceae</taxon>
        <taxon>Puccinia</taxon>
    </lineage>
</organism>
<keyword evidence="2" id="KW-1185">Reference proteome</keyword>
<accession>A0A5B0QLW3</accession>
<dbReference type="EMBL" id="VSWC01000014">
    <property type="protein sequence ID" value="KAA1114227.1"/>
    <property type="molecule type" value="Genomic_DNA"/>
</dbReference>
<name>A0A5B0QLW3_PUCGR</name>
<reference evidence="1 2" key="1">
    <citation type="submission" date="2019-05" db="EMBL/GenBank/DDBJ databases">
        <title>Emergence of the Ug99 lineage of the wheat stem rust pathogen through somatic hybridization.</title>
        <authorList>
            <person name="Li F."/>
            <person name="Upadhyaya N.M."/>
            <person name="Sperschneider J."/>
            <person name="Matny O."/>
            <person name="Nguyen-Phuc H."/>
            <person name="Mago R."/>
            <person name="Raley C."/>
            <person name="Miller M.E."/>
            <person name="Silverstein K.A.T."/>
            <person name="Henningsen E."/>
            <person name="Hirsch C.D."/>
            <person name="Visser B."/>
            <person name="Pretorius Z.A."/>
            <person name="Steffenson B.J."/>
            <person name="Schwessinger B."/>
            <person name="Dodds P.N."/>
            <person name="Figueroa M."/>
        </authorList>
    </citation>
    <scope>NUCLEOTIDE SEQUENCE [LARGE SCALE GENOMIC DNA]</scope>
    <source>
        <strain evidence="1">21-0</strain>
    </source>
</reference>
<evidence type="ECO:0000313" key="2">
    <source>
        <dbReference type="Proteomes" id="UP000324748"/>
    </source>
</evidence>
<dbReference type="AlphaFoldDB" id="A0A5B0QLW3"/>
<evidence type="ECO:0000313" key="1">
    <source>
        <dbReference type="EMBL" id="KAA1114227.1"/>
    </source>
</evidence>